<protein>
    <submittedName>
        <fullName evidence="2">Uncharacterized protein</fullName>
    </submittedName>
</protein>
<keyword evidence="3" id="KW-1185">Reference proteome</keyword>
<evidence type="ECO:0000313" key="2">
    <source>
        <dbReference type="EMBL" id="KAB8346294.1"/>
    </source>
</evidence>
<gene>
    <name evidence="2" type="ORF">FH972_023338</name>
</gene>
<feature type="compositionally biased region" description="Polar residues" evidence="1">
    <location>
        <begin position="22"/>
        <end position="33"/>
    </location>
</feature>
<reference evidence="2 3" key="1">
    <citation type="submission" date="2019-06" db="EMBL/GenBank/DDBJ databases">
        <title>A chromosomal-level reference genome of Carpinus fangiana (Coryloideae, Betulaceae).</title>
        <authorList>
            <person name="Yang X."/>
            <person name="Wang Z."/>
            <person name="Zhang L."/>
            <person name="Hao G."/>
            <person name="Liu J."/>
            <person name="Yang Y."/>
        </authorList>
    </citation>
    <scope>NUCLEOTIDE SEQUENCE [LARGE SCALE GENOMIC DNA]</scope>
    <source>
        <strain evidence="2">Cfa_2016G</strain>
        <tissue evidence="2">Leaf</tissue>
    </source>
</reference>
<dbReference type="AlphaFoldDB" id="A0A5N6KVE7"/>
<proteinExistence type="predicted"/>
<feature type="region of interest" description="Disordered" evidence="1">
    <location>
        <begin position="1"/>
        <end position="34"/>
    </location>
</feature>
<evidence type="ECO:0000256" key="1">
    <source>
        <dbReference type="SAM" id="MobiDB-lite"/>
    </source>
</evidence>
<comment type="caution">
    <text evidence="2">The sequence shown here is derived from an EMBL/GenBank/DDBJ whole genome shotgun (WGS) entry which is preliminary data.</text>
</comment>
<evidence type="ECO:0000313" key="3">
    <source>
        <dbReference type="Proteomes" id="UP000327013"/>
    </source>
</evidence>
<name>A0A5N6KVE7_9ROSI</name>
<sequence length="137" mass="15535">MKEVENSHTWSKERDRPPRARQIQSHVWRQQPTRVEGLRQEDSLCVPRGNAEKASSWWVKPLKADVHALRAQVDQVSRDTHFTHSHVLGRKISLLSSPVLAMAAAYLAASEGVGLAMQRRRSTDVVTVEDSLKVVYK</sequence>
<feature type="compositionally biased region" description="Basic and acidic residues" evidence="1">
    <location>
        <begin position="1"/>
        <end position="18"/>
    </location>
</feature>
<accession>A0A5N6KVE7</accession>
<dbReference type="EMBL" id="VIBQ01000013">
    <property type="protein sequence ID" value="KAB8346294.1"/>
    <property type="molecule type" value="Genomic_DNA"/>
</dbReference>
<dbReference type="Proteomes" id="UP000327013">
    <property type="component" value="Unassembled WGS sequence"/>
</dbReference>
<organism evidence="2 3">
    <name type="scientific">Carpinus fangiana</name>
    <dbReference type="NCBI Taxonomy" id="176857"/>
    <lineage>
        <taxon>Eukaryota</taxon>
        <taxon>Viridiplantae</taxon>
        <taxon>Streptophyta</taxon>
        <taxon>Embryophyta</taxon>
        <taxon>Tracheophyta</taxon>
        <taxon>Spermatophyta</taxon>
        <taxon>Magnoliopsida</taxon>
        <taxon>eudicotyledons</taxon>
        <taxon>Gunneridae</taxon>
        <taxon>Pentapetalae</taxon>
        <taxon>rosids</taxon>
        <taxon>fabids</taxon>
        <taxon>Fagales</taxon>
        <taxon>Betulaceae</taxon>
        <taxon>Carpinus</taxon>
    </lineage>
</organism>